<feature type="region of interest" description="Disordered" evidence="1">
    <location>
        <begin position="402"/>
        <end position="532"/>
    </location>
</feature>
<feature type="region of interest" description="Disordered" evidence="1">
    <location>
        <begin position="207"/>
        <end position="251"/>
    </location>
</feature>
<dbReference type="PANTHER" id="PTHR21456:SF1">
    <property type="entry name" value="C2 NT-TYPE DOMAIN-CONTAINING PROTEIN"/>
    <property type="match status" value="1"/>
</dbReference>
<dbReference type="OrthoDB" id="3365224at2759"/>
<protein>
    <recommendedName>
        <fullName evidence="2">C2 NT-type domain-containing protein</fullName>
    </recommendedName>
</protein>
<evidence type="ECO:0000313" key="3">
    <source>
        <dbReference type="EMBL" id="BAM83430.1"/>
    </source>
</evidence>
<feature type="compositionally biased region" description="Acidic residues" evidence="1">
    <location>
        <begin position="232"/>
        <end position="247"/>
    </location>
</feature>
<dbReference type="EMBL" id="AP006502">
    <property type="protein sequence ID" value="BAM83430.1"/>
    <property type="molecule type" value="Genomic_DNA"/>
</dbReference>
<dbReference type="Gramene" id="CMT503CT">
    <property type="protein sequence ID" value="CMT503CT"/>
    <property type="gene ID" value="CMT503C"/>
</dbReference>
<evidence type="ECO:0000313" key="4">
    <source>
        <dbReference type="Proteomes" id="UP000007014"/>
    </source>
</evidence>
<dbReference type="KEGG" id="cme:CYME_CMT503C"/>
<feature type="compositionally biased region" description="Polar residues" evidence="1">
    <location>
        <begin position="466"/>
        <end position="500"/>
    </location>
</feature>
<reference evidence="3 4" key="1">
    <citation type="journal article" date="2004" name="Nature">
        <title>Genome sequence of the ultrasmall unicellular red alga Cyanidioschyzon merolae 10D.</title>
        <authorList>
            <person name="Matsuzaki M."/>
            <person name="Misumi O."/>
            <person name="Shin-i T."/>
            <person name="Maruyama S."/>
            <person name="Takahara M."/>
            <person name="Miyagishima S."/>
            <person name="Mori T."/>
            <person name="Nishida K."/>
            <person name="Yagisawa F."/>
            <person name="Nishida K."/>
            <person name="Yoshida Y."/>
            <person name="Nishimura Y."/>
            <person name="Nakao S."/>
            <person name="Kobayashi T."/>
            <person name="Momoyama Y."/>
            <person name="Higashiyama T."/>
            <person name="Minoda A."/>
            <person name="Sano M."/>
            <person name="Nomoto H."/>
            <person name="Oishi K."/>
            <person name="Hayashi H."/>
            <person name="Ohta F."/>
            <person name="Nishizaka S."/>
            <person name="Haga S."/>
            <person name="Miura S."/>
            <person name="Morishita T."/>
            <person name="Kabeya Y."/>
            <person name="Terasawa K."/>
            <person name="Suzuki Y."/>
            <person name="Ishii Y."/>
            <person name="Asakawa S."/>
            <person name="Takano H."/>
            <person name="Ohta N."/>
            <person name="Kuroiwa H."/>
            <person name="Tanaka K."/>
            <person name="Shimizu N."/>
            <person name="Sugano S."/>
            <person name="Sato N."/>
            <person name="Nozaki H."/>
            <person name="Ogasawara N."/>
            <person name="Kohara Y."/>
            <person name="Kuroiwa T."/>
        </authorList>
    </citation>
    <scope>NUCLEOTIDE SEQUENCE [LARGE SCALE GENOMIC DNA]</scope>
    <source>
        <strain evidence="3 4">10D</strain>
    </source>
</reference>
<dbReference type="RefSeq" id="XP_005539466.1">
    <property type="nucleotide sequence ID" value="XM_005539409.1"/>
</dbReference>
<dbReference type="GeneID" id="16998184"/>
<dbReference type="Proteomes" id="UP000007014">
    <property type="component" value="Chromosome 20"/>
</dbReference>
<feature type="region of interest" description="Disordered" evidence="1">
    <location>
        <begin position="690"/>
        <end position="722"/>
    </location>
</feature>
<feature type="compositionally biased region" description="Polar residues" evidence="1">
    <location>
        <begin position="173"/>
        <end position="187"/>
    </location>
</feature>
<feature type="region of interest" description="Disordered" evidence="1">
    <location>
        <begin position="595"/>
        <end position="637"/>
    </location>
</feature>
<dbReference type="PANTHER" id="PTHR21456">
    <property type="entry name" value="FAMILY WITH SEQUENCE SIMILARITY 102"/>
    <property type="match status" value="1"/>
</dbReference>
<feature type="compositionally biased region" description="Polar residues" evidence="1">
    <location>
        <begin position="605"/>
        <end position="619"/>
    </location>
</feature>
<feature type="compositionally biased region" description="Basic and acidic residues" evidence="1">
    <location>
        <begin position="417"/>
        <end position="446"/>
    </location>
</feature>
<feature type="region of interest" description="Disordered" evidence="1">
    <location>
        <begin position="363"/>
        <end position="383"/>
    </location>
</feature>
<dbReference type="PROSITE" id="PS51840">
    <property type="entry name" value="C2_NT"/>
    <property type="match status" value="1"/>
</dbReference>
<evidence type="ECO:0000259" key="2">
    <source>
        <dbReference type="PROSITE" id="PS51840"/>
    </source>
</evidence>
<feature type="compositionally biased region" description="Low complexity" evidence="1">
    <location>
        <begin position="402"/>
        <end position="412"/>
    </location>
</feature>
<keyword evidence="4" id="KW-1185">Reference proteome</keyword>
<name>M1V7V8_CYAM1</name>
<reference evidence="3 4" key="2">
    <citation type="journal article" date="2007" name="BMC Biol.">
        <title>A 100%-complete sequence reveals unusually simple genomic features in the hot-spring red alga Cyanidioschyzon merolae.</title>
        <authorList>
            <person name="Nozaki H."/>
            <person name="Takano H."/>
            <person name="Misumi O."/>
            <person name="Terasawa K."/>
            <person name="Matsuzaki M."/>
            <person name="Maruyama S."/>
            <person name="Nishida K."/>
            <person name="Yagisawa F."/>
            <person name="Yoshida Y."/>
            <person name="Fujiwara T."/>
            <person name="Takio S."/>
            <person name="Tamura K."/>
            <person name="Chung S.J."/>
            <person name="Nakamura S."/>
            <person name="Kuroiwa H."/>
            <person name="Tanaka K."/>
            <person name="Sato N."/>
            <person name="Kuroiwa T."/>
        </authorList>
    </citation>
    <scope>NUCLEOTIDE SEQUENCE [LARGE SCALE GENOMIC DNA]</scope>
    <source>
        <strain evidence="3 4">10D</strain>
    </source>
</reference>
<organism evidence="3 4">
    <name type="scientific">Cyanidioschyzon merolae (strain NIES-3377 / 10D)</name>
    <name type="common">Unicellular red alga</name>
    <dbReference type="NCBI Taxonomy" id="280699"/>
    <lineage>
        <taxon>Eukaryota</taxon>
        <taxon>Rhodophyta</taxon>
        <taxon>Bangiophyceae</taxon>
        <taxon>Cyanidiales</taxon>
        <taxon>Cyanidiaceae</taxon>
        <taxon>Cyanidioschyzon</taxon>
    </lineage>
</organism>
<dbReference type="Pfam" id="PF10358">
    <property type="entry name" value="NT-C2"/>
    <property type="match status" value="1"/>
</dbReference>
<accession>M1V7V8</accession>
<evidence type="ECO:0000256" key="1">
    <source>
        <dbReference type="SAM" id="MobiDB-lite"/>
    </source>
</evidence>
<proteinExistence type="predicted"/>
<dbReference type="InterPro" id="IPR019448">
    <property type="entry name" value="NT-C2"/>
</dbReference>
<dbReference type="HOGENOM" id="CLU_383280_0_0_1"/>
<dbReference type="AlphaFoldDB" id="M1V7V8"/>
<gene>
    <name evidence="3" type="ORF">CYME_CMT503C</name>
</gene>
<dbReference type="InterPro" id="IPR039931">
    <property type="entry name" value="EEIG1/2-like"/>
</dbReference>
<sequence>MDRQKRVFLVRLDICELLAVPDSIGVFHVKLKAFRAGLFRQHVQWRGFTSDRPVENHRVVWNESLRFQATLMARGSEDSVLAPFFLSLKVKRTIPFGRSTQTVCIGELQVDLAQYAGIEGTHTTHLPLEKSYTTALLRFTLTIRQNEGSRTFKRQPVAQSILQSGLGRPLRAPSTSTDESFDNSPATGASANRARALALIRNEDNCHKQERAADQQSHAQERVVTGSAPEAFTDESDLSDFNSDGDDHESMIEHDQDARDGPRYGYLGDGLVAGTVGTGERDRDIGYRTSLALATPAESALHDDAEAFMYRESTADKRGAPAKRDVAFRAPSMATMPRSVETNTADAATAALVPHPSTSWDKGLPPDWYQHQHGHTSLPGIRIRTGSNDGWFGEKRALDASVLSSGSKPSSSTHGTGKRDHPLDSLPHDDHDFIEDRDSNEHRLSEDDPGADAAGAAPGADDDDTNSITSMSTAPDTTLSSQDERTTTATSPDALPSTSEVYDAEAAPTEPGVIDQARSPAPVRSLPTGPIQRHYRQARVAAQLLGMTLGEQSDQTFTSTVPSTEQTTPADPVNRRWRGRRTQSAVPHLPEWTSLVGASRPKPAQSVNRRTYSRSSMNWWSGERPRKPSTKPSKPTFSLSDIIDTGLDKYVAVLAAEMRRERLVPETVRSTRTDLDAAVADVLRRLGRPATTNTIPLPGDRLSPKSSLPAGTVPWRQQQGRR</sequence>
<feature type="region of interest" description="Disordered" evidence="1">
    <location>
        <begin position="163"/>
        <end position="189"/>
    </location>
</feature>
<feature type="domain" description="C2 NT-type" evidence="2">
    <location>
        <begin position="1"/>
        <end position="145"/>
    </location>
</feature>